<keyword evidence="1" id="KW-0812">Transmembrane</keyword>
<keyword evidence="1" id="KW-0472">Membrane</keyword>
<gene>
    <name evidence="4" type="ORF">ABXR19_06200</name>
</gene>
<dbReference type="InterPro" id="IPR029787">
    <property type="entry name" value="Nucleotide_cyclase"/>
</dbReference>
<dbReference type="InterPro" id="IPR052155">
    <property type="entry name" value="Biofilm_reg_signaling"/>
</dbReference>
<proteinExistence type="predicted"/>
<keyword evidence="1" id="KW-1133">Transmembrane helix</keyword>
<dbReference type="PANTHER" id="PTHR44757:SF2">
    <property type="entry name" value="BIOFILM ARCHITECTURE MAINTENANCE PROTEIN MBAA"/>
    <property type="match status" value="1"/>
</dbReference>
<accession>A0ABV2TIM1</accession>
<evidence type="ECO:0000259" key="3">
    <source>
        <dbReference type="PROSITE" id="PS50887"/>
    </source>
</evidence>
<dbReference type="EMBL" id="JBEWZI010000005">
    <property type="protein sequence ID" value="MET7013772.1"/>
    <property type="molecule type" value="Genomic_DNA"/>
</dbReference>
<dbReference type="PANTHER" id="PTHR44757">
    <property type="entry name" value="DIGUANYLATE CYCLASE DGCP"/>
    <property type="match status" value="1"/>
</dbReference>
<dbReference type="PROSITE" id="PS50887">
    <property type="entry name" value="GGDEF"/>
    <property type="match status" value="1"/>
</dbReference>
<keyword evidence="4" id="KW-0548">Nucleotidyltransferase</keyword>
<evidence type="ECO:0000313" key="4">
    <source>
        <dbReference type="EMBL" id="MET7013772.1"/>
    </source>
</evidence>
<dbReference type="NCBIfam" id="TIGR00229">
    <property type="entry name" value="sensory_box"/>
    <property type="match status" value="1"/>
</dbReference>
<dbReference type="CDD" id="cd01949">
    <property type="entry name" value="GGDEF"/>
    <property type="match status" value="1"/>
</dbReference>
<dbReference type="EC" id="2.7.7.65" evidence="4"/>
<dbReference type="SMART" id="SM00267">
    <property type="entry name" value="GGDEF"/>
    <property type="match status" value="1"/>
</dbReference>
<dbReference type="RefSeq" id="WP_354600235.1">
    <property type="nucleotide sequence ID" value="NZ_JBEWZI010000005.1"/>
</dbReference>
<dbReference type="InterPro" id="IPR000160">
    <property type="entry name" value="GGDEF_dom"/>
</dbReference>
<dbReference type="SMART" id="SM00091">
    <property type="entry name" value="PAS"/>
    <property type="match status" value="4"/>
</dbReference>
<dbReference type="NCBIfam" id="TIGR00254">
    <property type="entry name" value="GGDEF"/>
    <property type="match status" value="1"/>
</dbReference>
<evidence type="ECO:0000259" key="2">
    <source>
        <dbReference type="PROSITE" id="PS50112"/>
    </source>
</evidence>
<dbReference type="Pfam" id="PF00990">
    <property type="entry name" value="GGDEF"/>
    <property type="match status" value="1"/>
</dbReference>
<dbReference type="InterPro" id="IPR043128">
    <property type="entry name" value="Rev_trsase/Diguanyl_cyclase"/>
</dbReference>
<dbReference type="CDD" id="cd00130">
    <property type="entry name" value="PAS"/>
    <property type="match status" value="1"/>
</dbReference>
<comment type="caution">
    <text evidence="4">The sequence shown here is derived from an EMBL/GenBank/DDBJ whole genome shotgun (WGS) entry which is preliminary data.</text>
</comment>
<evidence type="ECO:0000256" key="1">
    <source>
        <dbReference type="SAM" id="Phobius"/>
    </source>
</evidence>
<feature type="domain" description="GGDEF" evidence="3">
    <location>
        <begin position="634"/>
        <end position="766"/>
    </location>
</feature>
<feature type="domain" description="PAS" evidence="2">
    <location>
        <begin position="203"/>
        <end position="249"/>
    </location>
</feature>
<dbReference type="Proteomes" id="UP001549691">
    <property type="component" value="Unassembled WGS sequence"/>
</dbReference>
<protein>
    <submittedName>
        <fullName evidence="4">Diguanylate cyclase</fullName>
        <ecNumber evidence="4">2.7.7.65</ecNumber>
    </submittedName>
</protein>
<dbReference type="InterPro" id="IPR013656">
    <property type="entry name" value="PAS_4"/>
</dbReference>
<dbReference type="SUPFAM" id="SSF55785">
    <property type="entry name" value="PYP-like sensor domain (PAS domain)"/>
    <property type="match status" value="4"/>
</dbReference>
<dbReference type="SUPFAM" id="SSF55073">
    <property type="entry name" value="Nucleotide cyclase"/>
    <property type="match status" value="1"/>
</dbReference>
<dbReference type="GO" id="GO:0052621">
    <property type="term" value="F:diguanylate cyclase activity"/>
    <property type="evidence" value="ECO:0007669"/>
    <property type="project" value="UniProtKB-EC"/>
</dbReference>
<dbReference type="Gene3D" id="3.30.450.20">
    <property type="entry name" value="PAS domain"/>
    <property type="match status" value="4"/>
</dbReference>
<organism evidence="4 5">
    <name type="scientific">Uliginosibacterium flavum</name>
    <dbReference type="NCBI Taxonomy" id="1396831"/>
    <lineage>
        <taxon>Bacteria</taxon>
        <taxon>Pseudomonadati</taxon>
        <taxon>Pseudomonadota</taxon>
        <taxon>Betaproteobacteria</taxon>
        <taxon>Rhodocyclales</taxon>
        <taxon>Zoogloeaceae</taxon>
        <taxon>Uliginosibacterium</taxon>
    </lineage>
</organism>
<dbReference type="Pfam" id="PF08448">
    <property type="entry name" value="PAS_4"/>
    <property type="match status" value="2"/>
</dbReference>
<keyword evidence="4" id="KW-0808">Transferase</keyword>
<keyword evidence="5" id="KW-1185">Reference proteome</keyword>
<dbReference type="InterPro" id="IPR000014">
    <property type="entry name" value="PAS"/>
</dbReference>
<dbReference type="PROSITE" id="PS50112">
    <property type="entry name" value="PAS"/>
    <property type="match status" value="1"/>
</dbReference>
<reference evidence="4 5" key="1">
    <citation type="submission" date="2024-07" db="EMBL/GenBank/DDBJ databases">
        <title>Uliginosibacterium flavum JJ3220;KACC:17644.</title>
        <authorList>
            <person name="Kim M.K."/>
        </authorList>
    </citation>
    <scope>NUCLEOTIDE SEQUENCE [LARGE SCALE GENOMIC DNA]</scope>
    <source>
        <strain evidence="4 5">KACC:17644</strain>
    </source>
</reference>
<sequence>MNLLNRRHALIAASYGSTALVCAALAHVLQWPAALTALLCALIGMLPPALRLARERTEAAQRQDQTQAFVQRLLDVIPEPVYIKSEEGRYVFVNEAFAHRRNQPASFIIGRTAAELAPDTDTVKLVSDEDQRVLAGDTVYKEDRIRNPLTGEIQYRIVTKGSCLNAEGRRVIIGANFDITSMRAAEKQLQIALTQQTEVAEHTRTFIQHILDVIPYPMYIRDAQSRYLIINEAFVRDRGFTREQILGNSPFDLSPETPQARRSIEEDKAVLAGYPLHKEEGGQHPASGELYFQRVIKGRCSDTEGRPVIVGVNIDITELRNSELQLTAALDLQREHHQQTLDFVQRVLDLLPYPVYVKDAQSRYLMVNDAMARDHFMRRDQLLNHVGLAESATPELMRMHFEEDGEVLAGQRILREDNSLHQHTGRETFRIISKGTCTNAFGEPVIVGAIVDLTDLRLAERELKSAFEREVQLRERTQEFIQRLIDVIPDPVYVKKAGGFYVMVNNAFAEYHQMSKEALINAKSPLLLTSAKTRAISVQEDNAVLAGIEVFKEEHTSRKATGEEVFRIVCKRPSVYFDGMPVVIGIDHHITQWRVAERELQRLAQEDTLTGLSNRRHFHMEAASAMARAKRYGEALSLLMLDIDHFKHVNDTWGHQTGDEVLVETVQRIKDSLRGTDIPARWGGEEFIVLLPHTAMREAQLVAERLRRHLAELPILTSTSKVPVTISIGAAQWQRDEPLDHLVSRADAALYHAKEEGRNRVVIAGE</sequence>
<feature type="transmembrane region" description="Helical" evidence="1">
    <location>
        <begin position="9"/>
        <end position="29"/>
    </location>
</feature>
<name>A0ABV2TIM1_9RHOO</name>
<dbReference type="Gene3D" id="3.30.70.270">
    <property type="match status" value="1"/>
</dbReference>
<evidence type="ECO:0000313" key="5">
    <source>
        <dbReference type="Proteomes" id="UP001549691"/>
    </source>
</evidence>
<dbReference type="InterPro" id="IPR035965">
    <property type="entry name" value="PAS-like_dom_sf"/>
</dbReference>